<dbReference type="PROSITE" id="PS51421">
    <property type="entry name" value="RAS"/>
    <property type="match status" value="1"/>
</dbReference>
<dbReference type="GO" id="GO:0045335">
    <property type="term" value="C:phagocytic vesicle"/>
    <property type="evidence" value="ECO:0007669"/>
    <property type="project" value="TreeGrafter"/>
</dbReference>
<feature type="compositionally biased region" description="Basic and acidic residues" evidence="4">
    <location>
        <begin position="155"/>
        <end position="165"/>
    </location>
</feature>
<dbReference type="PANTHER" id="PTHR47981">
    <property type="entry name" value="RAB FAMILY"/>
    <property type="match status" value="1"/>
</dbReference>
<accession>D8LL88</accession>
<feature type="region of interest" description="Disordered" evidence="4">
    <location>
        <begin position="1"/>
        <end position="305"/>
    </location>
</feature>
<comment type="similarity">
    <text evidence="1">Belongs to the small GTPase superfamily. Rab family.</text>
</comment>
<feature type="region of interest" description="Disordered" evidence="4">
    <location>
        <begin position="521"/>
        <end position="547"/>
    </location>
</feature>
<feature type="compositionally biased region" description="Polar residues" evidence="4">
    <location>
        <begin position="96"/>
        <end position="105"/>
    </location>
</feature>
<evidence type="ECO:0000313" key="6">
    <source>
        <dbReference type="Proteomes" id="UP000002630"/>
    </source>
</evidence>
<evidence type="ECO:0000313" key="5">
    <source>
        <dbReference type="EMBL" id="CBN77086.1"/>
    </source>
</evidence>
<feature type="compositionally biased region" description="Low complexity" evidence="4">
    <location>
        <begin position="51"/>
        <end position="72"/>
    </location>
</feature>
<dbReference type="OrthoDB" id="245989at2759"/>
<dbReference type="InterPro" id="IPR001806">
    <property type="entry name" value="Small_GTPase"/>
</dbReference>
<dbReference type="GO" id="GO:0090385">
    <property type="term" value="P:phagosome-lysosome fusion"/>
    <property type="evidence" value="ECO:0007669"/>
    <property type="project" value="TreeGrafter"/>
</dbReference>
<dbReference type="EMBL" id="FN649745">
    <property type="protein sequence ID" value="CBN77086.1"/>
    <property type="molecule type" value="Genomic_DNA"/>
</dbReference>
<feature type="region of interest" description="Disordered" evidence="4">
    <location>
        <begin position="322"/>
        <end position="344"/>
    </location>
</feature>
<feature type="compositionally biased region" description="Pro residues" evidence="4">
    <location>
        <begin position="1"/>
        <end position="11"/>
    </location>
</feature>
<dbReference type="AlphaFoldDB" id="D8LL88"/>
<keyword evidence="3" id="KW-0342">GTP-binding</keyword>
<dbReference type="FunFam" id="3.40.50.300:FF:001447">
    <property type="entry name" value="Ras-related protein Rab-1B"/>
    <property type="match status" value="1"/>
</dbReference>
<evidence type="ECO:0000256" key="4">
    <source>
        <dbReference type="SAM" id="MobiDB-lite"/>
    </source>
</evidence>
<feature type="compositionally biased region" description="Low complexity" evidence="4">
    <location>
        <begin position="205"/>
        <end position="221"/>
    </location>
</feature>
<feature type="compositionally biased region" description="Basic and acidic residues" evidence="4">
    <location>
        <begin position="521"/>
        <end position="530"/>
    </location>
</feature>
<dbReference type="STRING" id="2880.D8LL88"/>
<dbReference type="GO" id="GO:0003924">
    <property type="term" value="F:GTPase activity"/>
    <property type="evidence" value="ECO:0007669"/>
    <property type="project" value="InterPro"/>
</dbReference>
<dbReference type="PROSITE" id="PS51419">
    <property type="entry name" value="RAB"/>
    <property type="match status" value="1"/>
</dbReference>
<dbReference type="InterPro" id="IPR027417">
    <property type="entry name" value="P-loop_NTPase"/>
</dbReference>
<proteinExistence type="inferred from homology"/>
<feature type="compositionally biased region" description="Low complexity" evidence="4">
    <location>
        <begin position="84"/>
        <end position="95"/>
    </location>
</feature>
<evidence type="ECO:0000256" key="3">
    <source>
        <dbReference type="ARBA" id="ARBA00023134"/>
    </source>
</evidence>
<organism evidence="5 6">
    <name type="scientific">Ectocarpus siliculosus</name>
    <name type="common">Brown alga</name>
    <name type="synonym">Conferva siliculosa</name>
    <dbReference type="NCBI Taxonomy" id="2880"/>
    <lineage>
        <taxon>Eukaryota</taxon>
        <taxon>Sar</taxon>
        <taxon>Stramenopiles</taxon>
        <taxon>Ochrophyta</taxon>
        <taxon>PX clade</taxon>
        <taxon>Phaeophyceae</taxon>
        <taxon>Ectocarpales</taxon>
        <taxon>Ectocarpaceae</taxon>
        <taxon>Ectocarpus</taxon>
    </lineage>
</organism>
<feature type="compositionally biased region" description="Polar residues" evidence="4">
    <location>
        <begin position="244"/>
        <end position="265"/>
    </location>
</feature>
<dbReference type="Pfam" id="PF00071">
    <property type="entry name" value="Ras"/>
    <property type="match status" value="1"/>
</dbReference>
<evidence type="ECO:0000256" key="1">
    <source>
        <dbReference type="ARBA" id="ARBA00006270"/>
    </source>
</evidence>
<keyword evidence="6" id="KW-1185">Reference proteome</keyword>
<dbReference type="PRINTS" id="PR00449">
    <property type="entry name" value="RASTRNSFRMNG"/>
</dbReference>
<dbReference type="SMART" id="SM00175">
    <property type="entry name" value="RAB"/>
    <property type="match status" value="1"/>
</dbReference>
<feature type="compositionally biased region" description="Gly residues" evidence="4">
    <location>
        <begin position="37"/>
        <end position="46"/>
    </location>
</feature>
<name>D8LL88_ECTSI</name>
<sequence length="570" mass="57942">MSSPAPSPEPSPDNTKAASIMPMRLDALTIAGLTGTPHGGGGGGFAGREMAAPGSPAAGSDATLSSIQDSSCGGDGGDVGDGDGSASVLSDDLGSVTFTDDSGTTAEREGGDSDSSGCDGSGGVVEAAKTGPLWDGEVKGESTAGGGGGGGAIAAEERGQRDRGGRWPAPAEAAAGGDSTGPARAARDHPTEVAGATENSGGALSSPASHRAAPSPDSSLPPASPRKGGPQLGHATTLPATGASHPNQRATDLDASTTTLRPLSQQRRRSHQQDPDDSRAEGILGDSGINKSSNSSNNDDQRRLLRGGSGTAITAVATAVSGADSGGGGVSPAPPPAAAEPPRGGVVPTVTCKVLVVGNAKCGKSSIISRFVSNRFSSDYNSTVGADYAMKDVSLENGRQVRLQLWDIAGQDRFAKLTRAYFRRAKGAVVVCDVTREGTFDAIVRWKEEIDLWCQNEGCDLPVYLFANKCDLLKEVQDSFLAGARMEKTCRDAGFAGWHITSAKRGDNIDTAMTSLVEHALEAEDRRNRGPEGASPSRDRRGVGGAKGGAFRLSCEGRREGVQQAGPCCA</sequence>
<dbReference type="EMBL" id="FN648553">
    <property type="protein sequence ID" value="CBN77086.1"/>
    <property type="molecule type" value="Genomic_DNA"/>
</dbReference>
<dbReference type="GO" id="GO:0008333">
    <property type="term" value="P:endosome to lysosome transport"/>
    <property type="evidence" value="ECO:0007669"/>
    <property type="project" value="TreeGrafter"/>
</dbReference>
<dbReference type="PANTHER" id="PTHR47981:SF39">
    <property type="entry name" value="RAS-RELATED PROTEIN RAB"/>
    <property type="match status" value="1"/>
</dbReference>
<evidence type="ECO:0000256" key="2">
    <source>
        <dbReference type="ARBA" id="ARBA00022741"/>
    </source>
</evidence>
<dbReference type="GO" id="GO:0005770">
    <property type="term" value="C:late endosome"/>
    <property type="evidence" value="ECO:0007669"/>
    <property type="project" value="TreeGrafter"/>
</dbReference>
<feature type="compositionally biased region" description="Gly residues" evidence="4">
    <location>
        <begin position="73"/>
        <end position="83"/>
    </location>
</feature>
<dbReference type="InParanoid" id="D8LL88"/>
<dbReference type="NCBIfam" id="TIGR00231">
    <property type="entry name" value="small_GTP"/>
    <property type="match status" value="1"/>
</dbReference>
<feature type="compositionally biased region" description="Gly residues" evidence="4">
    <location>
        <begin position="143"/>
        <end position="152"/>
    </location>
</feature>
<dbReference type="GO" id="GO:0005525">
    <property type="term" value="F:GTP binding"/>
    <property type="evidence" value="ECO:0007669"/>
    <property type="project" value="UniProtKB-KW"/>
</dbReference>
<gene>
    <name evidence="5" type="primary">Rab32B</name>
    <name evidence="5" type="ORF">Esi_0036_0006</name>
</gene>
<feature type="compositionally biased region" description="Basic and acidic residues" evidence="4">
    <location>
        <begin position="271"/>
        <end position="280"/>
    </location>
</feature>
<reference evidence="5 6" key="1">
    <citation type="journal article" date="2010" name="Nature">
        <title>The Ectocarpus genome and the independent evolution of multicellularity in brown algae.</title>
        <authorList>
            <person name="Cock J.M."/>
            <person name="Sterck L."/>
            <person name="Rouze P."/>
            <person name="Scornet D."/>
            <person name="Allen A.E."/>
            <person name="Amoutzias G."/>
            <person name="Anthouard V."/>
            <person name="Artiguenave F."/>
            <person name="Aury J.M."/>
            <person name="Badger J.H."/>
            <person name="Beszteri B."/>
            <person name="Billiau K."/>
            <person name="Bonnet E."/>
            <person name="Bothwell J.H."/>
            <person name="Bowler C."/>
            <person name="Boyen C."/>
            <person name="Brownlee C."/>
            <person name="Carrano C.J."/>
            <person name="Charrier B."/>
            <person name="Cho G.Y."/>
            <person name="Coelho S.M."/>
            <person name="Collen J."/>
            <person name="Corre E."/>
            <person name="Da Silva C."/>
            <person name="Delage L."/>
            <person name="Delaroque N."/>
            <person name="Dittami S.M."/>
            <person name="Doulbeau S."/>
            <person name="Elias M."/>
            <person name="Farnham G."/>
            <person name="Gachon C.M."/>
            <person name="Gschloessl B."/>
            <person name="Heesch S."/>
            <person name="Jabbari K."/>
            <person name="Jubin C."/>
            <person name="Kawai H."/>
            <person name="Kimura K."/>
            <person name="Kloareg B."/>
            <person name="Kupper F.C."/>
            <person name="Lang D."/>
            <person name="Le Bail A."/>
            <person name="Leblanc C."/>
            <person name="Lerouge P."/>
            <person name="Lohr M."/>
            <person name="Lopez P.J."/>
            <person name="Martens C."/>
            <person name="Maumus F."/>
            <person name="Michel G."/>
            <person name="Miranda-Saavedra D."/>
            <person name="Morales J."/>
            <person name="Moreau H."/>
            <person name="Motomura T."/>
            <person name="Nagasato C."/>
            <person name="Napoli C.A."/>
            <person name="Nelson D.R."/>
            <person name="Nyvall-Collen P."/>
            <person name="Peters A.F."/>
            <person name="Pommier C."/>
            <person name="Potin P."/>
            <person name="Poulain J."/>
            <person name="Quesneville H."/>
            <person name="Read B."/>
            <person name="Rensing S.A."/>
            <person name="Ritter A."/>
            <person name="Rousvoal S."/>
            <person name="Samanta M."/>
            <person name="Samson G."/>
            <person name="Schroeder D.C."/>
            <person name="Segurens B."/>
            <person name="Strittmatter M."/>
            <person name="Tonon T."/>
            <person name="Tregear J.W."/>
            <person name="Valentin K."/>
            <person name="von Dassow P."/>
            <person name="Yamagishi T."/>
            <person name="Van de Peer Y."/>
            <person name="Wincker P."/>
        </authorList>
    </citation>
    <scope>NUCLEOTIDE SEQUENCE [LARGE SCALE GENOMIC DNA]</scope>
    <source>
        <strain evidence="6">Ec32 / CCAP1310/4</strain>
    </source>
</reference>
<dbReference type="Gene3D" id="3.40.50.300">
    <property type="entry name" value="P-loop containing nucleotide triphosphate hydrolases"/>
    <property type="match status" value="1"/>
</dbReference>
<dbReference type="SMART" id="SM00174">
    <property type="entry name" value="RHO"/>
    <property type="match status" value="1"/>
</dbReference>
<dbReference type="eggNOG" id="KOG4423">
    <property type="taxonomic scope" value="Eukaryota"/>
</dbReference>
<protein>
    <submittedName>
        <fullName evidence="5">Rab32B, RAB family GTPase</fullName>
    </submittedName>
</protein>
<dbReference type="SUPFAM" id="SSF52540">
    <property type="entry name" value="P-loop containing nucleoside triphosphate hydrolases"/>
    <property type="match status" value="1"/>
</dbReference>
<dbReference type="GO" id="GO:0005764">
    <property type="term" value="C:lysosome"/>
    <property type="evidence" value="ECO:0007669"/>
    <property type="project" value="TreeGrafter"/>
</dbReference>
<dbReference type="SMART" id="SM00173">
    <property type="entry name" value="RAS"/>
    <property type="match status" value="1"/>
</dbReference>
<dbReference type="Proteomes" id="UP000002630">
    <property type="component" value="Linkage Group LG20"/>
</dbReference>
<dbReference type="InterPro" id="IPR005225">
    <property type="entry name" value="Small_GTP-bd"/>
</dbReference>
<keyword evidence="2" id="KW-0547">Nucleotide-binding</keyword>